<gene>
    <name evidence="2" type="ORF">HD600_000497</name>
</gene>
<dbReference type="RefSeq" id="WP_144797753.1">
    <property type="nucleotide sequence ID" value="NZ_BAAAPG010000003.1"/>
</dbReference>
<proteinExistence type="predicted"/>
<evidence type="ECO:0000256" key="1">
    <source>
        <dbReference type="SAM" id="Phobius"/>
    </source>
</evidence>
<dbReference type="Pfam" id="PF04657">
    <property type="entry name" value="DMT_YdcZ"/>
    <property type="match status" value="2"/>
</dbReference>
<sequence length="313" mass="31591">MSEVRRIPVPLALGGAVAIGAMTAVQARVNGVLGVRIDDGIVAGLISFSVGLALLVAVTLVLPTARAGAGRLWRGVRSGHVPPWMLLGGACGALTVSTQGLTAGLLGVSLFTVGVVAGQTVNGLVLDRLGVGPSGVVAVTGGRVLGGVFALLAVAISLSGDVLARAPWWLLLLPFAAGVGIAWQSAANGRLAQRVQSPLTATLMSFTAGTVVLLLASVVSVAVKGMPSALPTEPWLYLGGALGFLYILLSATIVAHTGVLLLGLGAVLGQLTASVTIDLLWPAAAGPALWQLLAMVVVAALSVLVALPWRRRR</sequence>
<dbReference type="EMBL" id="JACHMU010000001">
    <property type="protein sequence ID" value="MBB5742000.1"/>
    <property type="molecule type" value="Genomic_DNA"/>
</dbReference>
<dbReference type="AlphaFoldDB" id="A0A7W9FAD2"/>
<feature type="transmembrane region" description="Helical" evidence="1">
    <location>
        <begin position="84"/>
        <end position="117"/>
    </location>
</feature>
<evidence type="ECO:0000313" key="3">
    <source>
        <dbReference type="Proteomes" id="UP000517712"/>
    </source>
</evidence>
<accession>A0A7W9FAD2</accession>
<keyword evidence="3" id="KW-1185">Reference proteome</keyword>
<evidence type="ECO:0000313" key="2">
    <source>
        <dbReference type="EMBL" id="MBB5742000.1"/>
    </source>
</evidence>
<comment type="caution">
    <text evidence="2">The sequence shown here is derived from an EMBL/GenBank/DDBJ whole genome shotgun (WGS) entry which is preliminary data.</text>
</comment>
<dbReference type="PANTHER" id="PTHR34821">
    <property type="entry name" value="INNER MEMBRANE PROTEIN YDCZ"/>
    <property type="match status" value="1"/>
</dbReference>
<feature type="transmembrane region" description="Helical" evidence="1">
    <location>
        <begin position="137"/>
        <end position="156"/>
    </location>
</feature>
<keyword evidence="1" id="KW-0472">Membrane</keyword>
<name>A0A7W9FAD2_9MICO</name>
<keyword evidence="1" id="KW-1133">Transmembrane helix</keyword>
<protein>
    <submittedName>
        <fullName evidence="2">Transporter family-2 protein</fullName>
    </submittedName>
</protein>
<dbReference type="GO" id="GO:0005886">
    <property type="term" value="C:plasma membrane"/>
    <property type="evidence" value="ECO:0007669"/>
    <property type="project" value="TreeGrafter"/>
</dbReference>
<feature type="transmembrane region" description="Helical" evidence="1">
    <location>
        <begin position="235"/>
        <end position="268"/>
    </location>
</feature>
<dbReference type="PANTHER" id="PTHR34821:SF2">
    <property type="entry name" value="INNER MEMBRANE PROTEIN YDCZ"/>
    <property type="match status" value="1"/>
</dbReference>
<keyword evidence="1" id="KW-0812">Transmembrane</keyword>
<feature type="transmembrane region" description="Helical" evidence="1">
    <location>
        <begin position="43"/>
        <end position="63"/>
    </location>
</feature>
<feature type="transmembrane region" description="Helical" evidence="1">
    <location>
        <begin position="288"/>
        <end position="309"/>
    </location>
</feature>
<organism evidence="2 3">
    <name type="scientific">Microbacterium ginsengiterrae</name>
    <dbReference type="NCBI Taxonomy" id="546115"/>
    <lineage>
        <taxon>Bacteria</taxon>
        <taxon>Bacillati</taxon>
        <taxon>Actinomycetota</taxon>
        <taxon>Actinomycetes</taxon>
        <taxon>Micrococcales</taxon>
        <taxon>Microbacteriaceae</taxon>
        <taxon>Microbacterium</taxon>
    </lineage>
</organism>
<feature type="transmembrane region" description="Helical" evidence="1">
    <location>
        <begin position="168"/>
        <end position="187"/>
    </location>
</feature>
<reference evidence="2 3" key="1">
    <citation type="submission" date="2020-08" db="EMBL/GenBank/DDBJ databases">
        <title>Sequencing the genomes of 1000 actinobacteria strains.</title>
        <authorList>
            <person name="Klenk H.-P."/>
        </authorList>
    </citation>
    <scope>NUCLEOTIDE SEQUENCE [LARGE SCALE GENOMIC DNA]</scope>
    <source>
        <strain evidence="2 3">DSM 24823</strain>
    </source>
</reference>
<dbReference type="InterPro" id="IPR006750">
    <property type="entry name" value="YdcZ"/>
</dbReference>
<feature type="transmembrane region" description="Helical" evidence="1">
    <location>
        <begin position="199"/>
        <end position="223"/>
    </location>
</feature>
<dbReference type="Proteomes" id="UP000517712">
    <property type="component" value="Unassembled WGS sequence"/>
</dbReference>